<evidence type="ECO:0000313" key="3">
    <source>
        <dbReference type="Proteomes" id="UP000617734"/>
    </source>
</evidence>
<dbReference type="EMBL" id="BNBO01000067">
    <property type="protein sequence ID" value="GHH83680.1"/>
    <property type="molecule type" value="Genomic_DNA"/>
</dbReference>
<accession>A0A919L3K3</accession>
<evidence type="ECO:0000256" key="1">
    <source>
        <dbReference type="SAM" id="MobiDB-lite"/>
    </source>
</evidence>
<protein>
    <submittedName>
        <fullName evidence="2">Uncharacterized protein</fullName>
    </submittedName>
</protein>
<organism evidence="2 3">
    <name type="scientific">Kitasatospora indigofera</name>
    <dbReference type="NCBI Taxonomy" id="67307"/>
    <lineage>
        <taxon>Bacteria</taxon>
        <taxon>Bacillati</taxon>
        <taxon>Actinomycetota</taxon>
        <taxon>Actinomycetes</taxon>
        <taxon>Kitasatosporales</taxon>
        <taxon>Streptomycetaceae</taxon>
        <taxon>Kitasatospora</taxon>
    </lineage>
</organism>
<reference evidence="2" key="1">
    <citation type="journal article" date="2014" name="Int. J. Syst. Evol. Microbiol.">
        <title>Complete genome sequence of Corynebacterium casei LMG S-19264T (=DSM 44701T), isolated from a smear-ripened cheese.</title>
        <authorList>
            <consortium name="US DOE Joint Genome Institute (JGI-PGF)"/>
            <person name="Walter F."/>
            <person name="Albersmeier A."/>
            <person name="Kalinowski J."/>
            <person name="Ruckert C."/>
        </authorList>
    </citation>
    <scope>NUCLEOTIDE SEQUENCE</scope>
    <source>
        <strain evidence="2">JCM 4646</strain>
    </source>
</reference>
<comment type="caution">
    <text evidence="2">The sequence shown here is derived from an EMBL/GenBank/DDBJ whole genome shotgun (WGS) entry which is preliminary data.</text>
</comment>
<feature type="compositionally biased region" description="Basic and acidic residues" evidence="1">
    <location>
        <begin position="27"/>
        <end position="39"/>
    </location>
</feature>
<proteinExistence type="predicted"/>
<name>A0A919L3K3_9ACTN</name>
<gene>
    <name evidence="2" type="ORF">GCM10018781_71400</name>
</gene>
<sequence>MLTVVSFGCPEAAPEAVGRPAARLPRRPGDRPADPENGRETTVGPPACIGARDERTRAGAGGRGRVQAGAGRPRDAGGPTERTGRRPEPAVVTGGCGPVPAMVRAGTTITRPGHLEWPRRYSW</sequence>
<dbReference type="AlphaFoldDB" id="A0A919L3K3"/>
<keyword evidence="3" id="KW-1185">Reference proteome</keyword>
<reference evidence="2" key="2">
    <citation type="submission" date="2020-09" db="EMBL/GenBank/DDBJ databases">
        <authorList>
            <person name="Sun Q."/>
            <person name="Ohkuma M."/>
        </authorList>
    </citation>
    <scope>NUCLEOTIDE SEQUENCE</scope>
    <source>
        <strain evidence="2">JCM 4646</strain>
    </source>
</reference>
<feature type="compositionally biased region" description="Low complexity" evidence="1">
    <location>
        <begin position="65"/>
        <end position="79"/>
    </location>
</feature>
<dbReference type="Proteomes" id="UP000617734">
    <property type="component" value="Unassembled WGS sequence"/>
</dbReference>
<evidence type="ECO:0000313" key="2">
    <source>
        <dbReference type="EMBL" id="GHH83680.1"/>
    </source>
</evidence>
<feature type="region of interest" description="Disordered" evidence="1">
    <location>
        <begin position="1"/>
        <end position="99"/>
    </location>
</feature>